<name>A0A426Z2V6_ENSVE</name>
<organism evidence="2 3">
    <name type="scientific">Ensete ventricosum</name>
    <name type="common">Abyssinian banana</name>
    <name type="synonym">Musa ensete</name>
    <dbReference type="NCBI Taxonomy" id="4639"/>
    <lineage>
        <taxon>Eukaryota</taxon>
        <taxon>Viridiplantae</taxon>
        <taxon>Streptophyta</taxon>
        <taxon>Embryophyta</taxon>
        <taxon>Tracheophyta</taxon>
        <taxon>Spermatophyta</taxon>
        <taxon>Magnoliopsida</taxon>
        <taxon>Liliopsida</taxon>
        <taxon>Zingiberales</taxon>
        <taxon>Musaceae</taxon>
        <taxon>Ensete</taxon>
    </lineage>
</organism>
<evidence type="ECO:0000313" key="3">
    <source>
        <dbReference type="Proteomes" id="UP000287651"/>
    </source>
</evidence>
<proteinExistence type="predicted"/>
<evidence type="ECO:0000256" key="1">
    <source>
        <dbReference type="SAM" id="MobiDB-lite"/>
    </source>
</evidence>
<sequence>RGYTIQDLCGVEDQTGPDKYVTSIMTWLKSVDSEDPLVLRWSAISGSSPMWTEGLLAGKYLRGALHPVLAKQVYECSSEELMNRADNALIDRVHDTGWLVQSQHEKILTFWVANKELKLRAYQELVTTVEHRVKELEEEAKKSRADLESLKNQHKKLG</sequence>
<dbReference type="EMBL" id="AMZH03008749">
    <property type="protein sequence ID" value="RRT58309.1"/>
    <property type="molecule type" value="Genomic_DNA"/>
</dbReference>
<comment type="caution">
    <text evidence="2">The sequence shown here is derived from an EMBL/GenBank/DDBJ whole genome shotgun (WGS) entry which is preliminary data.</text>
</comment>
<gene>
    <name evidence="2" type="ORF">B296_00010412</name>
</gene>
<feature type="non-terminal residue" evidence="2">
    <location>
        <position position="1"/>
    </location>
</feature>
<evidence type="ECO:0000313" key="2">
    <source>
        <dbReference type="EMBL" id="RRT58309.1"/>
    </source>
</evidence>
<accession>A0A426Z2V6</accession>
<dbReference type="AlphaFoldDB" id="A0A426Z2V6"/>
<feature type="region of interest" description="Disordered" evidence="1">
    <location>
        <begin position="137"/>
        <end position="158"/>
    </location>
</feature>
<protein>
    <submittedName>
        <fullName evidence="2">Uncharacterized protein</fullName>
    </submittedName>
</protein>
<dbReference type="Proteomes" id="UP000287651">
    <property type="component" value="Unassembled WGS sequence"/>
</dbReference>
<feature type="compositionally biased region" description="Basic and acidic residues" evidence="1">
    <location>
        <begin position="137"/>
        <end position="151"/>
    </location>
</feature>
<reference evidence="2 3" key="1">
    <citation type="journal article" date="2014" name="Agronomy (Basel)">
        <title>A Draft Genome Sequence for Ensete ventricosum, the Drought-Tolerant Tree Against Hunger.</title>
        <authorList>
            <person name="Harrison J."/>
            <person name="Moore K.A."/>
            <person name="Paszkiewicz K."/>
            <person name="Jones T."/>
            <person name="Grant M."/>
            <person name="Ambacheew D."/>
            <person name="Muzemil S."/>
            <person name="Studholme D.J."/>
        </authorList>
    </citation>
    <scope>NUCLEOTIDE SEQUENCE [LARGE SCALE GENOMIC DNA]</scope>
</reference>